<evidence type="ECO:0000259" key="6">
    <source>
        <dbReference type="PROSITE" id="PS51503"/>
    </source>
</evidence>
<feature type="domain" description="HIG1" evidence="6">
    <location>
        <begin position="108"/>
        <end position="201"/>
    </location>
</feature>
<name>A0AAN8ID62_TRICO</name>
<comment type="caution">
    <text evidence="7">The sequence shown here is derived from an EMBL/GenBank/DDBJ whole genome shotgun (WGS) entry which is preliminary data.</text>
</comment>
<dbReference type="PROSITE" id="PS51503">
    <property type="entry name" value="HIG1"/>
    <property type="match status" value="1"/>
</dbReference>
<evidence type="ECO:0000256" key="5">
    <source>
        <dbReference type="SAM" id="Phobius"/>
    </source>
</evidence>
<dbReference type="InterPro" id="IPR007667">
    <property type="entry name" value="Hypoxia_induced_domain"/>
</dbReference>
<dbReference type="GO" id="GO:0097250">
    <property type="term" value="P:mitochondrial respirasome assembly"/>
    <property type="evidence" value="ECO:0007669"/>
    <property type="project" value="TreeGrafter"/>
</dbReference>
<keyword evidence="8" id="KW-1185">Reference proteome</keyword>
<evidence type="ECO:0000256" key="4">
    <source>
        <dbReference type="ARBA" id="ARBA00023136"/>
    </source>
</evidence>
<keyword evidence="2 5" id="KW-0812">Transmembrane</keyword>
<dbReference type="PANTHER" id="PTHR12297">
    <property type="entry name" value="HYPOXIA-INDUCBILE GENE 1 HIG1 -RELATED"/>
    <property type="match status" value="1"/>
</dbReference>
<comment type="subcellular location">
    <subcellularLocation>
        <location evidence="1">Mitochondrion membrane</location>
    </subcellularLocation>
</comment>
<gene>
    <name evidence="7" type="ORF">GCK32_016038</name>
</gene>
<evidence type="ECO:0000256" key="3">
    <source>
        <dbReference type="ARBA" id="ARBA00022989"/>
    </source>
</evidence>
<dbReference type="Pfam" id="PF04588">
    <property type="entry name" value="HIG_1_N"/>
    <property type="match status" value="1"/>
</dbReference>
<dbReference type="InterPro" id="IPR050355">
    <property type="entry name" value="RCF1"/>
</dbReference>
<dbReference type="Gene3D" id="6.10.140.1320">
    <property type="match status" value="1"/>
</dbReference>
<dbReference type="EMBL" id="WIXE01025591">
    <property type="protein sequence ID" value="KAK5964592.1"/>
    <property type="molecule type" value="Genomic_DNA"/>
</dbReference>
<keyword evidence="4 5" id="KW-0472">Membrane</keyword>
<evidence type="ECO:0000313" key="8">
    <source>
        <dbReference type="Proteomes" id="UP001331761"/>
    </source>
</evidence>
<dbReference type="AlphaFoldDB" id="A0AAN8ID62"/>
<feature type="transmembrane region" description="Helical" evidence="5">
    <location>
        <begin position="135"/>
        <end position="154"/>
    </location>
</feature>
<evidence type="ECO:0000256" key="1">
    <source>
        <dbReference type="ARBA" id="ARBA00004325"/>
    </source>
</evidence>
<protein>
    <submittedName>
        <fullName evidence="7">HIG1 domain-containing protein</fullName>
    </submittedName>
</protein>
<dbReference type="PANTHER" id="PTHR12297:SF17">
    <property type="entry name" value="HIG1 DOMAIN-CONTAINING PROTEIN"/>
    <property type="match status" value="1"/>
</dbReference>
<evidence type="ECO:0000313" key="7">
    <source>
        <dbReference type="EMBL" id="KAK5964592.1"/>
    </source>
</evidence>
<organism evidence="7 8">
    <name type="scientific">Trichostrongylus colubriformis</name>
    <name type="common">Black scour worm</name>
    <dbReference type="NCBI Taxonomy" id="6319"/>
    <lineage>
        <taxon>Eukaryota</taxon>
        <taxon>Metazoa</taxon>
        <taxon>Ecdysozoa</taxon>
        <taxon>Nematoda</taxon>
        <taxon>Chromadorea</taxon>
        <taxon>Rhabditida</taxon>
        <taxon>Rhabditina</taxon>
        <taxon>Rhabditomorpha</taxon>
        <taxon>Strongyloidea</taxon>
        <taxon>Trichostrongylidae</taxon>
        <taxon>Trichostrongylus</taxon>
    </lineage>
</organism>
<evidence type="ECO:0000256" key="2">
    <source>
        <dbReference type="ARBA" id="ARBA00022692"/>
    </source>
</evidence>
<keyword evidence="3 5" id="KW-1133">Transmembrane helix</keyword>
<proteinExistence type="predicted"/>
<reference evidence="7 8" key="1">
    <citation type="submission" date="2019-10" db="EMBL/GenBank/DDBJ databases">
        <title>Assembly and Annotation for the nematode Trichostrongylus colubriformis.</title>
        <authorList>
            <person name="Martin J."/>
        </authorList>
    </citation>
    <scope>NUCLEOTIDE SEQUENCE [LARGE SCALE GENOMIC DNA]</scope>
    <source>
        <strain evidence="7">G859</strain>
        <tissue evidence="7">Whole worm</tissue>
    </source>
</reference>
<dbReference type="GO" id="GO:0031966">
    <property type="term" value="C:mitochondrial membrane"/>
    <property type="evidence" value="ECO:0007669"/>
    <property type="project" value="UniProtKB-SubCell"/>
</dbReference>
<sequence length="212" mass="23216">MTTVCSFMYIFTCIESSYSLSLFRVDLLATAVDSPSYLAHSFENVLFSICFIAKTVPSKMGVFQKVFMSAAGLHEENEEHHAVRKEHLYSEDVKRSVNTEGRYSGIPAIPTDIGYDSGKGTSGKRKSGVVSQVTSNPGVVLGMGLTTLALLGMFKSSFVGDKLGAQKFMRYRIMAQFFTVTALVAGVTIFGATYEDEDIENKITSPVVLQKQ</sequence>
<dbReference type="Proteomes" id="UP001331761">
    <property type="component" value="Unassembled WGS sequence"/>
</dbReference>
<accession>A0AAN8ID62</accession>
<feature type="transmembrane region" description="Helical" evidence="5">
    <location>
        <begin position="175"/>
        <end position="194"/>
    </location>
</feature>